<comment type="subcellular location">
    <subcellularLocation>
        <location evidence="2">Host nucleus</location>
    </subcellularLocation>
</comment>
<evidence type="ECO:0000256" key="10">
    <source>
        <dbReference type="ARBA" id="ARBA00022741"/>
    </source>
</evidence>
<keyword evidence="13" id="KW-0347">Helicase</keyword>
<dbReference type="GO" id="GO:0016787">
    <property type="term" value="F:hydrolase activity"/>
    <property type="evidence" value="ECO:0007669"/>
    <property type="project" value="UniProtKB-KW"/>
</dbReference>
<keyword evidence="11" id="KW-0255">Endonuclease</keyword>
<evidence type="ECO:0000256" key="14">
    <source>
        <dbReference type="ARBA" id="ARBA00022840"/>
    </source>
</evidence>
<feature type="domain" description="CRESS-DNA virus Rep endonuclease" evidence="17">
    <location>
        <begin position="1"/>
        <end position="98"/>
    </location>
</feature>
<dbReference type="GO" id="GO:0016779">
    <property type="term" value="F:nucleotidyltransferase activity"/>
    <property type="evidence" value="ECO:0007669"/>
    <property type="project" value="UniProtKB-KW"/>
</dbReference>
<dbReference type="GO" id="GO:0004386">
    <property type="term" value="F:helicase activity"/>
    <property type="evidence" value="ECO:0007669"/>
    <property type="project" value="UniProtKB-KW"/>
</dbReference>
<sequence length="322" mass="37883">MRARNYCITAFRPISRDQLEEMLEEREYGYIVVGEEVAPRTGKRHWHMYVELLEPKSMNQVKEMFGMNDLHVEVRKGSGKEAAEYVKKDGNWYELGEMKQQGKRNDLEDIHRMLKDGMSLLEVAEQHFGDFVRYHRGFALYADLLARKKQKEREPVRPDVIVYLGPAGAGKSHNCYNYPGYKTDGYKYLCQADNKVYFDGYEGESIIWFDEFRGSVLPFSLFLQLTDKWGCRVEYKGGSIEIFAKTILISTVEWPTTWWAGSRKFTADPNQLWRRITNIFYVPARGREPITLDIQKVAKYQSFDEYKHYEPSESDRFVEETE</sequence>
<evidence type="ECO:0000256" key="7">
    <source>
        <dbReference type="ARBA" id="ARBA00022705"/>
    </source>
</evidence>
<dbReference type="EMBL" id="KY370035">
    <property type="protein sequence ID" value="ATP66717.1"/>
    <property type="molecule type" value="Genomic_DNA"/>
</dbReference>
<accession>A0A2H4MWX0</accession>
<dbReference type="Gene3D" id="3.40.1310.20">
    <property type="match status" value="1"/>
</dbReference>
<dbReference type="InterPro" id="IPR049912">
    <property type="entry name" value="CRESS_DNA_REP"/>
</dbReference>
<keyword evidence="9" id="KW-0479">Metal-binding</keyword>
<evidence type="ECO:0000256" key="15">
    <source>
        <dbReference type="ARBA" id="ARBA00023124"/>
    </source>
</evidence>
<dbReference type="InterPro" id="IPR027417">
    <property type="entry name" value="P-loop_NTPase"/>
</dbReference>
<evidence type="ECO:0000256" key="13">
    <source>
        <dbReference type="ARBA" id="ARBA00022806"/>
    </source>
</evidence>
<keyword evidence="14" id="KW-0067">ATP-binding</keyword>
<proteinExistence type="predicted"/>
<dbReference type="SUPFAM" id="SSF52540">
    <property type="entry name" value="P-loop containing nucleoside triphosphate hydrolases"/>
    <property type="match status" value="1"/>
</dbReference>
<evidence type="ECO:0000256" key="8">
    <source>
        <dbReference type="ARBA" id="ARBA00022722"/>
    </source>
</evidence>
<evidence type="ECO:0000256" key="9">
    <source>
        <dbReference type="ARBA" id="ARBA00022723"/>
    </source>
</evidence>
<keyword evidence="7" id="KW-0235">DNA replication</keyword>
<dbReference type="PROSITE" id="PS52020">
    <property type="entry name" value="CRESS_DNA_REP"/>
    <property type="match status" value="1"/>
</dbReference>
<keyword evidence="15" id="KW-0190">Covalent protein-DNA linkage</keyword>
<keyword evidence="16" id="KW-0238">DNA-binding</keyword>
<keyword evidence="6" id="KW-0548">Nucleotidyltransferase</keyword>
<evidence type="ECO:0000259" key="17">
    <source>
        <dbReference type="PROSITE" id="PS52020"/>
    </source>
</evidence>
<keyword evidence="5" id="KW-0808">Transferase</keyword>
<keyword evidence="12" id="KW-0378">Hydrolase</keyword>
<evidence type="ECO:0000256" key="1">
    <source>
        <dbReference type="ARBA" id="ARBA00001946"/>
    </source>
</evidence>
<evidence type="ECO:0000256" key="2">
    <source>
        <dbReference type="ARBA" id="ARBA00004147"/>
    </source>
</evidence>
<reference evidence="18" key="1">
    <citation type="journal article" date="2018" name="Microbiome">
        <title>Comparative analysis of rodent and small mammal viromes to better understand the wildlife origin of emerging infectious diseases.</title>
        <authorList>
            <person name="Wu Z."/>
            <person name="Lu L."/>
            <person name="Du J."/>
            <person name="Yang L."/>
            <person name="Ren X."/>
            <person name="Liu B."/>
            <person name="Jiang J."/>
            <person name="Yang J."/>
            <person name="Dong J."/>
            <person name="Sun L."/>
            <person name="Zhu Y."/>
            <person name="Li Y."/>
            <person name="Zheng D."/>
            <person name="Zhang C."/>
            <person name="Su H."/>
            <person name="Zheng Y."/>
            <person name="Zhou H."/>
            <person name="Zhu G."/>
            <person name="Li H."/>
            <person name="Chmura A."/>
            <person name="Yang F."/>
            <person name="Daszak P."/>
            <person name="Wang J."/>
            <person name="Liu Q."/>
            <person name="Jin Q."/>
        </authorList>
    </citation>
    <scope>NUCLEOTIDE SEQUENCE</scope>
    <source>
        <strain evidence="18">RtBi-CV-1/FJ2015</strain>
    </source>
</reference>
<evidence type="ECO:0000256" key="6">
    <source>
        <dbReference type="ARBA" id="ARBA00022695"/>
    </source>
</evidence>
<dbReference type="GO" id="GO:0046872">
    <property type="term" value="F:metal ion binding"/>
    <property type="evidence" value="ECO:0007669"/>
    <property type="project" value="UniProtKB-KW"/>
</dbReference>
<keyword evidence="8" id="KW-0540">Nuclease</keyword>
<evidence type="ECO:0000256" key="3">
    <source>
        <dbReference type="ARBA" id="ARBA00014531"/>
    </source>
</evidence>
<comment type="cofactor">
    <cofactor evidence="1">
        <name>Mg(2+)</name>
        <dbReference type="ChEBI" id="CHEBI:18420"/>
    </cofactor>
</comment>
<keyword evidence="10" id="KW-0547">Nucleotide-binding</keyword>
<dbReference type="GO" id="GO:0005524">
    <property type="term" value="F:ATP binding"/>
    <property type="evidence" value="ECO:0007669"/>
    <property type="project" value="UniProtKB-KW"/>
</dbReference>
<name>A0A2H4MWX0_9CIRC</name>
<dbReference type="GO" id="GO:0004519">
    <property type="term" value="F:endonuclease activity"/>
    <property type="evidence" value="ECO:0007669"/>
    <property type="project" value="UniProtKB-KW"/>
</dbReference>
<evidence type="ECO:0000256" key="12">
    <source>
        <dbReference type="ARBA" id="ARBA00022801"/>
    </source>
</evidence>
<dbReference type="GO" id="GO:0003677">
    <property type="term" value="F:DNA binding"/>
    <property type="evidence" value="ECO:0007669"/>
    <property type="project" value="UniProtKB-KW"/>
</dbReference>
<evidence type="ECO:0000256" key="5">
    <source>
        <dbReference type="ARBA" id="ARBA00022679"/>
    </source>
</evidence>
<keyword evidence="4" id="KW-1048">Host nucleus</keyword>
<protein>
    <recommendedName>
        <fullName evidence="3">Replication-associated protein</fullName>
    </recommendedName>
</protein>
<evidence type="ECO:0000313" key="18">
    <source>
        <dbReference type="EMBL" id="ATP66717.1"/>
    </source>
</evidence>
<dbReference type="GO" id="GO:0006260">
    <property type="term" value="P:DNA replication"/>
    <property type="evidence" value="ECO:0007669"/>
    <property type="project" value="UniProtKB-KW"/>
</dbReference>
<dbReference type="Pfam" id="PF02407">
    <property type="entry name" value="Viral_Rep"/>
    <property type="match status" value="1"/>
</dbReference>
<evidence type="ECO:0000256" key="11">
    <source>
        <dbReference type="ARBA" id="ARBA00022759"/>
    </source>
</evidence>
<evidence type="ECO:0000256" key="16">
    <source>
        <dbReference type="ARBA" id="ARBA00023125"/>
    </source>
</evidence>
<organism evidence="18">
    <name type="scientific">Rodent circovirus</name>
    <dbReference type="NCBI Taxonomy" id="2050016"/>
    <lineage>
        <taxon>Viruses</taxon>
        <taxon>Monodnaviria</taxon>
        <taxon>Shotokuvirae</taxon>
        <taxon>Cressdnaviricota</taxon>
        <taxon>Arfiviricetes</taxon>
        <taxon>Cirlivirales</taxon>
        <taxon>Circoviridae</taxon>
    </lineage>
</organism>
<dbReference type="GO" id="GO:0042025">
    <property type="term" value="C:host cell nucleus"/>
    <property type="evidence" value="ECO:0007669"/>
    <property type="project" value="UniProtKB-SubCell"/>
</dbReference>
<evidence type="ECO:0000256" key="4">
    <source>
        <dbReference type="ARBA" id="ARBA00022562"/>
    </source>
</evidence>